<evidence type="ECO:0000256" key="4">
    <source>
        <dbReference type="ARBA" id="ARBA00022840"/>
    </source>
</evidence>
<evidence type="ECO:0000256" key="2">
    <source>
        <dbReference type="ARBA" id="ARBA00022692"/>
    </source>
</evidence>
<accession>A0ABQ6FVG6</accession>
<evidence type="ECO:0000256" key="6">
    <source>
        <dbReference type="ARBA" id="ARBA00023136"/>
    </source>
</evidence>
<comment type="subcellular location">
    <subcellularLocation>
        <location evidence="1">Cell membrane</location>
        <topology evidence="1">Multi-pass membrane protein</topology>
    </subcellularLocation>
</comment>
<name>A0ABQ6FVG6_9CHLR</name>
<dbReference type="CDD" id="cd18585">
    <property type="entry name" value="ABC_6TM_CydC"/>
    <property type="match status" value="1"/>
</dbReference>
<gene>
    <name evidence="10" type="ORF">KDH_36400</name>
</gene>
<dbReference type="InterPro" id="IPR017871">
    <property type="entry name" value="ABC_transporter-like_CS"/>
</dbReference>
<dbReference type="SMART" id="SM00382">
    <property type="entry name" value="AAA"/>
    <property type="match status" value="1"/>
</dbReference>
<feature type="transmembrane region" description="Helical" evidence="7">
    <location>
        <begin position="142"/>
        <end position="163"/>
    </location>
</feature>
<keyword evidence="4" id="KW-0067">ATP-binding</keyword>
<feature type="domain" description="ABC transmembrane type-1" evidence="9">
    <location>
        <begin position="23"/>
        <end position="315"/>
    </location>
</feature>
<dbReference type="Proteomes" id="UP001344906">
    <property type="component" value="Unassembled WGS sequence"/>
</dbReference>
<keyword evidence="3" id="KW-0547">Nucleotide-binding</keyword>
<dbReference type="InterPro" id="IPR036640">
    <property type="entry name" value="ABC1_TM_sf"/>
</dbReference>
<dbReference type="RefSeq" id="WP_338252406.1">
    <property type="nucleotide sequence ID" value="NZ_BSRI01000002.1"/>
</dbReference>
<evidence type="ECO:0000256" key="7">
    <source>
        <dbReference type="SAM" id="Phobius"/>
    </source>
</evidence>
<dbReference type="InterPro" id="IPR003439">
    <property type="entry name" value="ABC_transporter-like_ATP-bd"/>
</dbReference>
<keyword evidence="6 7" id="KW-0472">Membrane</keyword>
<dbReference type="InterPro" id="IPR027417">
    <property type="entry name" value="P-loop_NTPase"/>
</dbReference>
<dbReference type="PANTHER" id="PTHR43394:SF1">
    <property type="entry name" value="ATP-BINDING CASSETTE SUB-FAMILY B MEMBER 10, MITOCHONDRIAL"/>
    <property type="match status" value="1"/>
</dbReference>
<dbReference type="PROSITE" id="PS50929">
    <property type="entry name" value="ABC_TM1F"/>
    <property type="match status" value="1"/>
</dbReference>
<keyword evidence="11" id="KW-1185">Reference proteome</keyword>
<dbReference type="SUPFAM" id="SSF52540">
    <property type="entry name" value="P-loop containing nucleoside triphosphate hydrolases"/>
    <property type="match status" value="1"/>
</dbReference>
<evidence type="ECO:0000256" key="5">
    <source>
        <dbReference type="ARBA" id="ARBA00022989"/>
    </source>
</evidence>
<dbReference type="InterPro" id="IPR011527">
    <property type="entry name" value="ABC1_TM_dom"/>
</dbReference>
<reference evidence="10 11" key="1">
    <citation type="submission" date="2023-02" db="EMBL/GenBank/DDBJ databases">
        <title>Dictyobacter halimunensis sp. nov., a new member of the class Ktedonobacteria from forest soil in a geothermal area.</title>
        <authorList>
            <person name="Rachmania M.K."/>
            <person name="Ningsih F."/>
            <person name="Sakai Y."/>
            <person name="Yabe S."/>
            <person name="Yokota A."/>
            <person name="Sjamsuridzal W."/>
        </authorList>
    </citation>
    <scope>NUCLEOTIDE SEQUENCE [LARGE SCALE GENOMIC DNA]</scope>
    <source>
        <strain evidence="10 11">S3.2.2.5</strain>
    </source>
</reference>
<evidence type="ECO:0000313" key="10">
    <source>
        <dbReference type="EMBL" id="GLV56801.1"/>
    </source>
</evidence>
<keyword evidence="2 7" id="KW-0812">Transmembrane</keyword>
<feature type="transmembrane region" description="Helical" evidence="7">
    <location>
        <begin position="21"/>
        <end position="50"/>
    </location>
</feature>
<dbReference type="PROSITE" id="PS00211">
    <property type="entry name" value="ABC_TRANSPORTER_1"/>
    <property type="match status" value="1"/>
</dbReference>
<sequence length="593" mass="65946">MSASPTILWRLLRQLKPLAGWMVLAIVAGLATIVCGIGLMTLSAYLISVAAQHPSLSALAVTMLGVRIFGVLRGVVRYIERLISHDLTFRLLARFRVWFYRALEPLVPARLAPSEGSIASVSYSSGDLLSRLVADVEMLQEFYVRVISPPAIALIIGVGMYFILGAYNIRFALVLFAFMFLGGIVIPILLYWMSRRLGQRLVMARAALNTSLVDSIQGVADLLIFDRDHEQLQRTLRLNRELVHYQALQACIGGLREGLDIMLSDGCAWAMILVAIPLIRTGQLNGIYLALIILAALSSFESIRPLANAAQQLGNSIAAARRLFSVAEEPPAVRDPQTPAPALDHYDIQVQHLSFRYQEQGEDVLKDLDFSLKQGQCLAIVGPSGAGKSTLASLLVRFWEYERGSITLGGQELQALGQQDIHRYIGVVEQHPHLFNATICENLLLARPDATQEQIEQAAKQALLHDFIQELPDGYETRIGEQGVKLSGGERQRLAIARVILKGAPVLILDEATAHLDAVSEQSILDLLRTFMRGRTTIIITHRLVGLEHTDEILVLRAGRIIERGLHHELLQIEGLYWHLWTQQQQVLETERW</sequence>
<feature type="transmembrane region" description="Helical" evidence="7">
    <location>
        <begin position="169"/>
        <end position="193"/>
    </location>
</feature>
<dbReference type="InterPro" id="IPR039421">
    <property type="entry name" value="Type_1_exporter"/>
</dbReference>
<dbReference type="Gene3D" id="1.20.1560.10">
    <property type="entry name" value="ABC transporter type 1, transmembrane domain"/>
    <property type="match status" value="1"/>
</dbReference>
<evidence type="ECO:0000259" key="8">
    <source>
        <dbReference type="PROSITE" id="PS50893"/>
    </source>
</evidence>
<evidence type="ECO:0000256" key="1">
    <source>
        <dbReference type="ARBA" id="ARBA00004651"/>
    </source>
</evidence>
<feature type="domain" description="ABC transporter" evidence="8">
    <location>
        <begin position="348"/>
        <end position="583"/>
    </location>
</feature>
<dbReference type="Gene3D" id="3.40.50.300">
    <property type="entry name" value="P-loop containing nucleotide triphosphate hydrolases"/>
    <property type="match status" value="1"/>
</dbReference>
<evidence type="ECO:0000259" key="9">
    <source>
        <dbReference type="PROSITE" id="PS50929"/>
    </source>
</evidence>
<dbReference type="PANTHER" id="PTHR43394">
    <property type="entry name" value="ATP-DEPENDENT PERMEASE MDL1, MITOCHONDRIAL"/>
    <property type="match status" value="1"/>
</dbReference>
<dbReference type="Pfam" id="PF00664">
    <property type="entry name" value="ABC_membrane"/>
    <property type="match status" value="1"/>
</dbReference>
<evidence type="ECO:0000313" key="11">
    <source>
        <dbReference type="Proteomes" id="UP001344906"/>
    </source>
</evidence>
<feature type="transmembrane region" description="Helical" evidence="7">
    <location>
        <begin position="56"/>
        <end position="76"/>
    </location>
</feature>
<organism evidence="10 11">
    <name type="scientific">Dictyobacter halimunensis</name>
    <dbReference type="NCBI Taxonomy" id="3026934"/>
    <lineage>
        <taxon>Bacteria</taxon>
        <taxon>Bacillati</taxon>
        <taxon>Chloroflexota</taxon>
        <taxon>Ktedonobacteria</taxon>
        <taxon>Ktedonobacterales</taxon>
        <taxon>Dictyobacteraceae</taxon>
        <taxon>Dictyobacter</taxon>
    </lineage>
</organism>
<dbReference type="Pfam" id="PF00005">
    <property type="entry name" value="ABC_tran"/>
    <property type="match status" value="1"/>
</dbReference>
<proteinExistence type="predicted"/>
<keyword evidence="5 7" id="KW-1133">Transmembrane helix</keyword>
<dbReference type="SUPFAM" id="SSF90123">
    <property type="entry name" value="ABC transporter transmembrane region"/>
    <property type="match status" value="1"/>
</dbReference>
<dbReference type="EMBL" id="BSRI01000002">
    <property type="protein sequence ID" value="GLV56801.1"/>
    <property type="molecule type" value="Genomic_DNA"/>
</dbReference>
<dbReference type="InterPro" id="IPR003593">
    <property type="entry name" value="AAA+_ATPase"/>
</dbReference>
<dbReference type="NCBIfam" id="TIGR02868">
    <property type="entry name" value="CydC"/>
    <property type="match status" value="1"/>
</dbReference>
<comment type="caution">
    <text evidence="10">The sequence shown here is derived from an EMBL/GenBank/DDBJ whole genome shotgun (WGS) entry which is preliminary data.</text>
</comment>
<dbReference type="InterPro" id="IPR014223">
    <property type="entry name" value="ABC_CydC/D"/>
</dbReference>
<protein>
    <submittedName>
        <fullName evidence="10">Thiol reductant ABC exporter subunit CydC</fullName>
    </submittedName>
</protein>
<dbReference type="PROSITE" id="PS50893">
    <property type="entry name" value="ABC_TRANSPORTER_2"/>
    <property type="match status" value="1"/>
</dbReference>
<evidence type="ECO:0000256" key="3">
    <source>
        <dbReference type="ARBA" id="ARBA00022741"/>
    </source>
</evidence>